<feature type="region of interest" description="Disordered" evidence="1">
    <location>
        <begin position="1"/>
        <end position="26"/>
    </location>
</feature>
<dbReference type="RefSeq" id="WP_244263423.1">
    <property type="nucleotide sequence ID" value="NZ_MUZR01000008.1"/>
</dbReference>
<dbReference type="Proteomes" id="UP000189177">
    <property type="component" value="Unassembled WGS sequence"/>
</dbReference>
<sequence>MIASDAWDPRAPGRFHGCEDAGGAEPEPVVYRDVPVLTLRQVDEWNGQPKGTAFRMFRAREGELEEGRDFFLIRRGEEPELAEQWRAAGTIYPSTVHVVLLGTRAVERMRAEWHARTHSPDCGCPG</sequence>
<comment type="caution">
    <text evidence="2">The sequence shown here is derived from an EMBL/GenBank/DDBJ whole genome shotgun (WGS) entry which is preliminary data.</text>
</comment>
<dbReference type="EMBL" id="MUZR01000008">
    <property type="protein sequence ID" value="OOC10868.1"/>
    <property type="molecule type" value="Genomic_DNA"/>
</dbReference>
<accession>A0A1V3A0G6</accession>
<protein>
    <recommendedName>
        <fullName evidence="4">KilA-N DNA-binding domain-containing protein</fullName>
    </recommendedName>
</protein>
<reference evidence="2 3" key="1">
    <citation type="submission" date="2017-02" db="EMBL/GenBank/DDBJ databases">
        <title>Genomic diversity within the haloalkaliphilic genus Thioalkalivibrio.</title>
        <authorList>
            <person name="Ahn A.-C."/>
            <person name="Meier-Kolthoff J."/>
            <person name="Overmars L."/>
            <person name="Richter M."/>
            <person name="Woyke T."/>
            <person name="Sorokin D.Y."/>
            <person name="Muyzer G."/>
        </authorList>
    </citation>
    <scope>NUCLEOTIDE SEQUENCE [LARGE SCALE GENOMIC DNA]</scope>
    <source>
        <strain evidence="2 3">HL17</strain>
    </source>
</reference>
<keyword evidence="3" id="KW-1185">Reference proteome</keyword>
<proteinExistence type="predicted"/>
<name>A0A1V3A0G6_9GAMM</name>
<dbReference type="AlphaFoldDB" id="A0A1V3A0G6"/>
<dbReference type="STRING" id="252474.B1A74_03300"/>
<gene>
    <name evidence="2" type="ORF">B1A74_03300</name>
</gene>
<evidence type="ECO:0000256" key="1">
    <source>
        <dbReference type="SAM" id="MobiDB-lite"/>
    </source>
</evidence>
<evidence type="ECO:0000313" key="3">
    <source>
        <dbReference type="Proteomes" id="UP000189177"/>
    </source>
</evidence>
<evidence type="ECO:0008006" key="4">
    <source>
        <dbReference type="Google" id="ProtNLM"/>
    </source>
</evidence>
<evidence type="ECO:0000313" key="2">
    <source>
        <dbReference type="EMBL" id="OOC10868.1"/>
    </source>
</evidence>
<organism evidence="2 3">
    <name type="scientific">Thioalkalivibrio halophilus</name>
    <dbReference type="NCBI Taxonomy" id="252474"/>
    <lineage>
        <taxon>Bacteria</taxon>
        <taxon>Pseudomonadati</taxon>
        <taxon>Pseudomonadota</taxon>
        <taxon>Gammaproteobacteria</taxon>
        <taxon>Chromatiales</taxon>
        <taxon>Ectothiorhodospiraceae</taxon>
        <taxon>Thioalkalivibrio</taxon>
    </lineage>
</organism>